<feature type="transmembrane region" description="Helical" evidence="1">
    <location>
        <begin position="6"/>
        <end position="25"/>
    </location>
</feature>
<accession>A0A0U2V6Z8</accession>
<organism evidence="2">
    <name type="scientific">Pseudodiaptomus poplesia</name>
    <dbReference type="NCBI Taxonomy" id="213370"/>
    <lineage>
        <taxon>Eukaryota</taxon>
        <taxon>Metazoa</taxon>
        <taxon>Ecdysozoa</taxon>
        <taxon>Arthropoda</taxon>
        <taxon>Crustacea</taxon>
        <taxon>Multicrustacea</taxon>
        <taxon>Hexanauplia</taxon>
        <taxon>Copepoda</taxon>
        <taxon>Calanoida</taxon>
        <taxon>Pseudodiaptomidae</taxon>
        <taxon>Pseudodiaptomus</taxon>
    </lineage>
</organism>
<evidence type="ECO:0000313" key="2">
    <source>
        <dbReference type="EMBL" id="ALS04725.1"/>
    </source>
</evidence>
<proteinExistence type="evidence at transcript level"/>
<sequence length="83" mass="9587">MWFVGWPNHLFGLILLNLLTMCLIMPTTKSSPKFMVIKTTDSNKVRNSNQSKDYFNNYDRGPLLVSNPKDAARLDQAFKDTNY</sequence>
<keyword evidence="1" id="KW-0812">Transmembrane</keyword>
<dbReference type="AlphaFoldDB" id="A0A0U2V6Z8"/>
<keyword evidence="1" id="KW-1133">Transmembrane helix</keyword>
<name>A0A0U2V6Z8_9MAXI</name>
<evidence type="ECO:0000256" key="1">
    <source>
        <dbReference type="SAM" id="Phobius"/>
    </source>
</evidence>
<keyword evidence="1" id="KW-0472">Membrane</keyword>
<reference evidence="2" key="1">
    <citation type="journal article" date="2015" name="Sci. Rep.">
        <title>Spliced leader RNA trans-splicing discovered in copepods.</title>
        <authorList>
            <person name="Yang F."/>
            <person name="Xu D."/>
            <person name="Zhuang Y."/>
            <person name="Yi X."/>
            <person name="Huang Y."/>
            <person name="Chen H."/>
            <person name="Lin S."/>
            <person name="Campbell D.A."/>
            <person name="Sturm N.R."/>
            <person name="Liu G."/>
            <person name="Zhang H."/>
        </authorList>
    </citation>
    <scope>NUCLEOTIDE SEQUENCE</scope>
</reference>
<protein>
    <submittedName>
        <fullName evidence="2">Uncharacterized protein</fullName>
    </submittedName>
</protein>
<dbReference type="EMBL" id="KT754891">
    <property type="protein sequence ID" value="ALS04725.1"/>
    <property type="molecule type" value="mRNA"/>
</dbReference>